<accession>A0A418M3D6</accession>
<dbReference type="InterPro" id="IPR039448">
    <property type="entry name" value="Beta_helix"/>
</dbReference>
<dbReference type="Proteomes" id="UP000283523">
    <property type="component" value="Unassembled WGS sequence"/>
</dbReference>
<organism evidence="3 4">
    <name type="scientific">Fibrisoma montanum</name>
    <dbReference type="NCBI Taxonomy" id="2305895"/>
    <lineage>
        <taxon>Bacteria</taxon>
        <taxon>Pseudomonadati</taxon>
        <taxon>Bacteroidota</taxon>
        <taxon>Cytophagia</taxon>
        <taxon>Cytophagales</taxon>
        <taxon>Spirosomataceae</taxon>
        <taxon>Fibrisoma</taxon>
    </lineage>
</organism>
<name>A0A418M3D6_9BACT</name>
<dbReference type="RefSeq" id="WP_119669502.1">
    <property type="nucleotide sequence ID" value="NZ_QXED01000006.1"/>
</dbReference>
<feature type="chain" id="PRO_5019469908" description="Right handed beta helix domain-containing protein" evidence="1">
    <location>
        <begin position="21"/>
        <end position="705"/>
    </location>
</feature>
<evidence type="ECO:0000256" key="1">
    <source>
        <dbReference type="SAM" id="SignalP"/>
    </source>
</evidence>
<dbReference type="EMBL" id="QXED01000006">
    <property type="protein sequence ID" value="RIV20335.1"/>
    <property type="molecule type" value="Genomic_DNA"/>
</dbReference>
<dbReference type="Pfam" id="PF13229">
    <property type="entry name" value="Beta_helix"/>
    <property type="match status" value="1"/>
</dbReference>
<dbReference type="InterPro" id="IPR006626">
    <property type="entry name" value="PbH1"/>
</dbReference>
<dbReference type="AlphaFoldDB" id="A0A418M3D6"/>
<evidence type="ECO:0000313" key="3">
    <source>
        <dbReference type="EMBL" id="RIV20335.1"/>
    </source>
</evidence>
<keyword evidence="4" id="KW-1185">Reference proteome</keyword>
<dbReference type="InterPro" id="IPR011050">
    <property type="entry name" value="Pectin_lyase_fold/virulence"/>
</dbReference>
<dbReference type="SMART" id="SM00710">
    <property type="entry name" value="PbH1"/>
    <property type="match status" value="6"/>
</dbReference>
<dbReference type="SUPFAM" id="SSF51126">
    <property type="entry name" value="Pectin lyase-like"/>
    <property type="match status" value="1"/>
</dbReference>
<evidence type="ECO:0000259" key="2">
    <source>
        <dbReference type="Pfam" id="PF13229"/>
    </source>
</evidence>
<evidence type="ECO:0000313" key="4">
    <source>
        <dbReference type="Proteomes" id="UP000283523"/>
    </source>
</evidence>
<keyword evidence="1" id="KW-0732">Signal</keyword>
<protein>
    <recommendedName>
        <fullName evidence="2">Right handed beta helix domain-containing protein</fullName>
    </recommendedName>
</protein>
<gene>
    <name evidence="3" type="ORF">DYU11_19990</name>
</gene>
<dbReference type="OrthoDB" id="1433444at2"/>
<comment type="caution">
    <text evidence="3">The sequence shown here is derived from an EMBL/GenBank/DDBJ whole genome shotgun (WGS) entry which is preliminary data.</text>
</comment>
<feature type="signal peptide" evidence="1">
    <location>
        <begin position="1"/>
        <end position="20"/>
    </location>
</feature>
<proteinExistence type="predicted"/>
<dbReference type="Gene3D" id="2.160.20.10">
    <property type="entry name" value="Single-stranded right-handed beta-helix, Pectin lyase-like"/>
    <property type="match status" value="1"/>
</dbReference>
<feature type="domain" description="Right handed beta helix" evidence="2">
    <location>
        <begin position="234"/>
        <end position="359"/>
    </location>
</feature>
<sequence>MKRLFALFSLLLTLSSTVLAQGSLWFPDTSGRYRPRYPDAVEPSYLGGWVWLKPSSGPSFPLLVDTTYVKGLPARLAVLQDRFRSTVQPIPLSTVRANTTNTLPTVITVADDGGAGLFQRDDSDPGATDNGVTIIRTAANVVYKRVAYDFINANWTCRGDAVTDDTANFLKLFTLMGKSRTIYVPPGIYRFSYPVEIPDGVKIICDPAATFRPLTEYPALFIRGNNGRYVFVPGNDVTIDGGIYDLRSYTMGGINIIAVKNVKVRAAVIHGWAGATFGVGIAGADNTEVTGCLIYNGDHAINAYASTRTLISHCVINECFSGIYGAVTERMTVASCIVTNVEDVAFDSEHGRYNLFYGCHAEGAKQGEYTLYSGGVDGNGRGTMHDLFFVNNTARRVAQYIKNYDSSGNPVYEACNPDAGAFTVHSLDTAAYNVGFIGNKVLAEFGYGFVHMQLLEHSARQVIVADNRITTQNGGKFFRILNSDGLELTRNTFTDLGGGEATENEFRDAHRAIITDNTFTYRTAKTSGYALLFNAIGVETSPGSNTYQPFGTVGGYIARNTFRGCGVYALRVDMFRSTSLRPTVEANTLSEGYISNGGLSIGNGTIIARNQNLKLLMPPGVYNAGAAPALNGSGAGKAVGNFGMGREGYNGLVGTIYFVPGSGWFSSTVNTVGGLSLTASGDNVTVSDGTSTGINAYVDIVLNSY</sequence>
<reference evidence="3 4" key="1">
    <citation type="submission" date="2018-08" db="EMBL/GenBank/DDBJ databases">
        <title>Fibrisoma montanum sp. nov., isolated from Danxia mountain soil.</title>
        <authorList>
            <person name="Huang Y."/>
        </authorList>
    </citation>
    <scope>NUCLEOTIDE SEQUENCE [LARGE SCALE GENOMIC DNA]</scope>
    <source>
        <strain evidence="3 4">HYT19</strain>
    </source>
</reference>
<dbReference type="InterPro" id="IPR012334">
    <property type="entry name" value="Pectin_lyas_fold"/>
</dbReference>